<proteinExistence type="predicted"/>
<comment type="caution">
    <text evidence="1">The sequence shown here is derived from an EMBL/GenBank/DDBJ whole genome shotgun (WGS) entry which is preliminary data.</text>
</comment>
<dbReference type="Proteomes" id="UP000568696">
    <property type="component" value="Unassembled WGS sequence"/>
</dbReference>
<protein>
    <submittedName>
        <fullName evidence="1">LLM class flavin-dependent oxidoreductase</fullName>
    </submittedName>
</protein>
<dbReference type="EMBL" id="JAAYSN010000219">
    <property type="protein sequence ID" value="NLP39681.1"/>
    <property type="molecule type" value="Genomic_DNA"/>
</dbReference>
<dbReference type="Gene3D" id="3.20.20.30">
    <property type="entry name" value="Luciferase-like domain"/>
    <property type="match status" value="1"/>
</dbReference>
<accession>A0A7X8MXW0</accession>
<gene>
    <name evidence="1" type="ORF">GX356_08205</name>
</gene>
<dbReference type="GO" id="GO:0016705">
    <property type="term" value="F:oxidoreductase activity, acting on paired donors, with incorporation or reduction of molecular oxygen"/>
    <property type="evidence" value="ECO:0007669"/>
    <property type="project" value="InterPro"/>
</dbReference>
<sequence length="59" mass="6668">LYVGSPETVARKIADTVTALDLDRFTLKYANGPTTHEHNLETIRLYGEEVIPRVRELLA</sequence>
<name>A0A7X8MXW0_9CORY</name>
<evidence type="ECO:0000313" key="2">
    <source>
        <dbReference type="Proteomes" id="UP000568696"/>
    </source>
</evidence>
<dbReference type="SUPFAM" id="SSF51679">
    <property type="entry name" value="Bacterial luciferase-like"/>
    <property type="match status" value="1"/>
</dbReference>
<evidence type="ECO:0000313" key="1">
    <source>
        <dbReference type="EMBL" id="NLP39681.1"/>
    </source>
</evidence>
<dbReference type="InterPro" id="IPR036661">
    <property type="entry name" value="Luciferase-like_sf"/>
</dbReference>
<feature type="non-terminal residue" evidence="1">
    <location>
        <position position="1"/>
    </location>
</feature>
<organism evidence="1 2">
    <name type="scientific">Corynebacterium pollutisoli</name>
    <dbReference type="NCBI Taxonomy" id="1610489"/>
    <lineage>
        <taxon>Bacteria</taxon>
        <taxon>Bacillati</taxon>
        <taxon>Actinomycetota</taxon>
        <taxon>Actinomycetes</taxon>
        <taxon>Mycobacteriales</taxon>
        <taxon>Corynebacteriaceae</taxon>
        <taxon>Corynebacterium</taxon>
    </lineage>
</organism>
<dbReference type="AlphaFoldDB" id="A0A7X8MXW0"/>
<reference evidence="1 2" key="1">
    <citation type="journal article" date="2020" name="Biotechnol. Biofuels">
        <title>New insights from the biogas microbiome by comprehensive genome-resolved metagenomics of nearly 1600 species originating from multiple anaerobic digesters.</title>
        <authorList>
            <person name="Campanaro S."/>
            <person name="Treu L."/>
            <person name="Rodriguez-R L.M."/>
            <person name="Kovalovszki A."/>
            <person name="Ziels R.M."/>
            <person name="Maus I."/>
            <person name="Zhu X."/>
            <person name="Kougias P.G."/>
            <person name="Basile A."/>
            <person name="Luo G."/>
            <person name="Schluter A."/>
            <person name="Konstantinidis K.T."/>
            <person name="Angelidaki I."/>
        </authorList>
    </citation>
    <scope>NUCLEOTIDE SEQUENCE [LARGE SCALE GENOMIC DNA]</scope>
    <source>
        <strain evidence="1">AS23ysBPME_344</strain>
    </source>
</reference>